<dbReference type="OrthoDB" id="2655795at2"/>
<sequence>MDREKQAPDKKKHLFTVDILIEEPTNSLALAALLRALNHPNVSDFRVVQGIEFGKTIERTVQENPGKPFAIPPNKEAPGDKAGGAQSPQETVKPSGNVGGGKSSLSLENLLEHREKGTLVRIVAVKGKGVKLNIPCRILNFDSEAQQLTIYHVDEKKVYSFKLNEIEDIITG</sequence>
<protein>
    <submittedName>
        <fullName evidence="2">Uncharacterized protein</fullName>
    </submittedName>
</protein>
<name>A0A2V5KC94_9BACL</name>
<dbReference type="EMBL" id="QJVJ01000001">
    <property type="protein sequence ID" value="PYI57211.1"/>
    <property type="molecule type" value="Genomic_DNA"/>
</dbReference>
<accession>A0A2V5KC94</accession>
<gene>
    <name evidence="2" type="ORF">DLM86_01855</name>
</gene>
<proteinExistence type="predicted"/>
<evidence type="ECO:0000313" key="3">
    <source>
        <dbReference type="Proteomes" id="UP000247476"/>
    </source>
</evidence>
<dbReference type="Proteomes" id="UP000247476">
    <property type="component" value="Unassembled WGS sequence"/>
</dbReference>
<feature type="region of interest" description="Disordered" evidence="1">
    <location>
        <begin position="62"/>
        <end position="104"/>
    </location>
</feature>
<evidence type="ECO:0000313" key="2">
    <source>
        <dbReference type="EMBL" id="PYI57211.1"/>
    </source>
</evidence>
<dbReference type="RefSeq" id="WP_110838250.1">
    <property type="nucleotide sequence ID" value="NZ_QJVJ01000001.1"/>
</dbReference>
<evidence type="ECO:0000256" key="1">
    <source>
        <dbReference type="SAM" id="MobiDB-lite"/>
    </source>
</evidence>
<comment type="caution">
    <text evidence="2">The sequence shown here is derived from an EMBL/GenBank/DDBJ whole genome shotgun (WGS) entry which is preliminary data.</text>
</comment>
<keyword evidence="3" id="KW-1185">Reference proteome</keyword>
<organism evidence="2 3">
    <name type="scientific">Paenibacillus flagellatus</name>
    <dbReference type="NCBI Taxonomy" id="2211139"/>
    <lineage>
        <taxon>Bacteria</taxon>
        <taxon>Bacillati</taxon>
        <taxon>Bacillota</taxon>
        <taxon>Bacilli</taxon>
        <taxon>Bacillales</taxon>
        <taxon>Paenibacillaceae</taxon>
        <taxon>Paenibacillus</taxon>
    </lineage>
</organism>
<reference evidence="2 3" key="1">
    <citation type="submission" date="2018-05" db="EMBL/GenBank/DDBJ databases">
        <title>Paenibacillus flagellatus sp. nov., isolated from selenium mineral soil.</title>
        <authorList>
            <person name="Dai X."/>
        </authorList>
    </citation>
    <scope>NUCLEOTIDE SEQUENCE [LARGE SCALE GENOMIC DNA]</scope>
    <source>
        <strain evidence="2 3">DXL2</strain>
    </source>
</reference>
<dbReference type="AlphaFoldDB" id="A0A2V5KC94"/>